<sequence length="147" mass="17542">MRKTKLLLFMLLFSATTIFSQEKTIVIKDFLKAVFTENKPAKFIADQYIYFEQVKDAKVSNKERMKFFEALLADFKKENSKSLTKFDFQIVSYPDFKEEKIRFLHEPADAYVITHNSNPIFYVCLKENKIFSFTYILKGEWAFFLTY</sequence>
<feature type="signal peptide" evidence="1">
    <location>
        <begin position="1"/>
        <end position="20"/>
    </location>
</feature>
<proteinExistence type="predicted"/>
<evidence type="ECO:0000313" key="3">
    <source>
        <dbReference type="Proteomes" id="UP001589734"/>
    </source>
</evidence>
<dbReference type="Proteomes" id="UP001589734">
    <property type="component" value="Unassembled WGS sequence"/>
</dbReference>
<gene>
    <name evidence="2" type="ORF">ACFFLS_11145</name>
</gene>
<reference evidence="2 3" key="1">
    <citation type="submission" date="2024-09" db="EMBL/GenBank/DDBJ databases">
        <authorList>
            <person name="Sun Q."/>
            <person name="Mori K."/>
        </authorList>
    </citation>
    <scope>NUCLEOTIDE SEQUENCE [LARGE SCALE GENOMIC DNA]</scope>
    <source>
        <strain evidence="2 3">CGMCC 1.12926</strain>
    </source>
</reference>
<keyword evidence="1" id="KW-0732">Signal</keyword>
<evidence type="ECO:0008006" key="4">
    <source>
        <dbReference type="Google" id="ProtNLM"/>
    </source>
</evidence>
<feature type="chain" id="PRO_5047105733" description="DUF3887 domain-containing protein" evidence="1">
    <location>
        <begin position="21"/>
        <end position="147"/>
    </location>
</feature>
<dbReference type="RefSeq" id="WP_379684855.1">
    <property type="nucleotide sequence ID" value="NZ_JBHLYW010000008.1"/>
</dbReference>
<dbReference type="EMBL" id="JBHLYW010000008">
    <property type="protein sequence ID" value="MFC0077596.1"/>
    <property type="molecule type" value="Genomic_DNA"/>
</dbReference>
<protein>
    <recommendedName>
        <fullName evidence="4">DUF3887 domain-containing protein</fullName>
    </recommendedName>
</protein>
<accession>A0ABV6BQ86</accession>
<evidence type="ECO:0000256" key="1">
    <source>
        <dbReference type="SAM" id="SignalP"/>
    </source>
</evidence>
<keyword evidence="3" id="KW-1185">Reference proteome</keyword>
<name>A0ABV6BQ86_9FLAO</name>
<evidence type="ECO:0000313" key="2">
    <source>
        <dbReference type="EMBL" id="MFC0077596.1"/>
    </source>
</evidence>
<comment type="caution">
    <text evidence="2">The sequence shown here is derived from an EMBL/GenBank/DDBJ whole genome shotgun (WGS) entry which is preliminary data.</text>
</comment>
<organism evidence="2 3">
    <name type="scientific">Flavobacterium procerum</name>
    <dbReference type="NCBI Taxonomy" id="1455569"/>
    <lineage>
        <taxon>Bacteria</taxon>
        <taxon>Pseudomonadati</taxon>
        <taxon>Bacteroidota</taxon>
        <taxon>Flavobacteriia</taxon>
        <taxon>Flavobacteriales</taxon>
        <taxon>Flavobacteriaceae</taxon>
        <taxon>Flavobacterium</taxon>
    </lineage>
</organism>